<organism evidence="5 6">
    <name type="scientific">Mucisphaera calidilacus</name>
    <dbReference type="NCBI Taxonomy" id="2527982"/>
    <lineage>
        <taxon>Bacteria</taxon>
        <taxon>Pseudomonadati</taxon>
        <taxon>Planctomycetota</taxon>
        <taxon>Phycisphaerae</taxon>
        <taxon>Phycisphaerales</taxon>
        <taxon>Phycisphaeraceae</taxon>
        <taxon>Mucisphaera</taxon>
    </lineage>
</organism>
<dbReference type="SUPFAM" id="SSF52980">
    <property type="entry name" value="Restriction endonuclease-like"/>
    <property type="match status" value="1"/>
</dbReference>
<gene>
    <name evidence="5" type="ORF">Pan265_25040</name>
</gene>
<feature type="region of interest" description="Disordered" evidence="1">
    <location>
        <begin position="222"/>
        <end position="246"/>
    </location>
</feature>
<dbReference type="Pfam" id="PF04471">
    <property type="entry name" value="Mrr_cat"/>
    <property type="match status" value="1"/>
</dbReference>
<evidence type="ECO:0000259" key="3">
    <source>
        <dbReference type="Pfam" id="PF01396"/>
    </source>
</evidence>
<feature type="domain" description="DNA topoisomerase type IA zn finger" evidence="3">
    <location>
        <begin position="248"/>
        <end position="284"/>
    </location>
</feature>
<dbReference type="RefSeq" id="WP_145446801.1">
    <property type="nucleotide sequence ID" value="NZ_CP036280.1"/>
</dbReference>
<evidence type="ECO:0000313" key="6">
    <source>
        <dbReference type="Proteomes" id="UP000320386"/>
    </source>
</evidence>
<dbReference type="GO" id="GO:0005694">
    <property type="term" value="C:chromosome"/>
    <property type="evidence" value="ECO:0007669"/>
    <property type="project" value="InterPro"/>
</dbReference>
<dbReference type="Proteomes" id="UP000320386">
    <property type="component" value="Chromosome"/>
</dbReference>
<sequence length="286" mass="31751">MARRTSQSDQNLDDLLDVLCLVPWWMGPPLIFLVWWLLHDLVPTLATDYWPGRDHELAKPGIQLLTTMSVTFSPVIAGVVGLVWVVALLKKMGRSRRLERQTGIESIRSLSWREFELLLGEAFRRQRYMVEDTGGVADGGVDLILSRRGQVTLVQAKQWKARKVGVKIVRELFGVQISRQAHDAIVVTSGDYTREARQFAASNGVKLVDGPVLERMIADVQRSGRVQPTPKTRSSSTKTATAAANPRCPKCGKPMVQRVAQRGANAGQAFWGCSGYPSCRATRRVG</sequence>
<dbReference type="InterPro" id="IPR011856">
    <property type="entry name" value="tRNA_endonuc-like_dom_sf"/>
</dbReference>
<dbReference type="PANTHER" id="PTHR30015:SF7">
    <property type="entry name" value="TYPE IV METHYL-DIRECTED RESTRICTION ENZYME ECOKMRR"/>
    <property type="match status" value="1"/>
</dbReference>
<dbReference type="GO" id="GO:0015666">
    <property type="term" value="F:restriction endodeoxyribonuclease activity"/>
    <property type="evidence" value="ECO:0007669"/>
    <property type="project" value="TreeGrafter"/>
</dbReference>
<keyword evidence="5" id="KW-0378">Hydrolase</keyword>
<dbReference type="AlphaFoldDB" id="A0A518C087"/>
<dbReference type="EMBL" id="CP036280">
    <property type="protein sequence ID" value="QDU72632.1"/>
    <property type="molecule type" value="Genomic_DNA"/>
</dbReference>
<dbReference type="Pfam" id="PF01396">
    <property type="entry name" value="Zn_ribbon_Top1"/>
    <property type="match status" value="1"/>
</dbReference>
<dbReference type="PANTHER" id="PTHR30015">
    <property type="entry name" value="MRR RESTRICTION SYSTEM PROTEIN"/>
    <property type="match status" value="1"/>
</dbReference>
<evidence type="ECO:0000256" key="1">
    <source>
        <dbReference type="SAM" id="MobiDB-lite"/>
    </source>
</evidence>
<keyword evidence="6" id="KW-1185">Reference proteome</keyword>
<proteinExistence type="predicted"/>
<feature type="transmembrane region" description="Helical" evidence="2">
    <location>
        <begin position="15"/>
        <end position="38"/>
    </location>
</feature>
<dbReference type="GO" id="GO:0003916">
    <property type="term" value="F:DNA topoisomerase activity"/>
    <property type="evidence" value="ECO:0007669"/>
    <property type="project" value="InterPro"/>
</dbReference>
<feature type="compositionally biased region" description="Low complexity" evidence="1">
    <location>
        <begin position="228"/>
        <end position="244"/>
    </location>
</feature>
<dbReference type="InterPro" id="IPR052906">
    <property type="entry name" value="Type_IV_Methyl-Rstrct_Enzyme"/>
</dbReference>
<keyword evidence="5" id="KW-0255">Endonuclease</keyword>
<dbReference type="KEGG" id="mcad:Pan265_25040"/>
<dbReference type="InterPro" id="IPR007560">
    <property type="entry name" value="Restrct_endonuc_IV_Mrr"/>
</dbReference>
<dbReference type="Gene3D" id="3.40.1350.10">
    <property type="match status" value="1"/>
</dbReference>
<evidence type="ECO:0000256" key="2">
    <source>
        <dbReference type="SAM" id="Phobius"/>
    </source>
</evidence>
<evidence type="ECO:0000259" key="4">
    <source>
        <dbReference type="Pfam" id="PF04471"/>
    </source>
</evidence>
<feature type="transmembrane region" description="Helical" evidence="2">
    <location>
        <begin position="70"/>
        <end position="89"/>
    </location>
</feature>
<feature type="domain" description="Restriction endonuclease type IV Mrr" evidence="4">
    <location>
        <begin position="107"/>
        <end position="217"/>
    </location>
</feature>
<dbReference type="GO" id="GO:0009307">
    <property type="term" value="P:DNA restriction-modification system"/>
    <property type="evidence" value="ECO:0007669"/>
    <property type="project" value="InterPro"/>
</dbReference>
<dbReference type="OrthoDB" id="9813328at2"/>
<protein>
    <submittedName>
        <fullName evidence="5">Restriction endonuclease</fullName>
    </submittedName>
</protein>
<dbReference type="GO" id="GO:0006265">
    <property type="term" value="P:DNA topological change"/>
    <property type="evidence" value="ECO:0007669"/>
    <property type="project" value="InterPro"/>
</dbReference>
<evidence type="ECO:0000313" key="5">
    <source>
        <dbReference type="EMBL" id="QDU72632.1"/>
    </source>
</evidence>
<keyword evidence="2" id="KW-1133">Transmembrane helix</keyword>
<keyword evidence="2" id="KW-0812">Transmembrane</keyword>
<accession>A0A518C087</accession>
<dbReference type="SUPFAM" id="SSF57783">
    <property type="entry name" value="Zinc beta-ribbon"/>
    <property type="match status" value="1"/>
</dbReference>
<dbReference type="Gene3D" id="3.30.65.10">
    <property type="entry name" value="Bacterial Topoisomerase I, domain 1"/>
    <property type="match status" value="1"/>
</dbReference>
<dbReference type="GO" id="GO:0003677">
    <property type="term" value="F:DNA binding"/>
    <property type="evidence" value="ECO:0007669"/>
    <property type="project" value="InterPro"/>
</dbReference>
<name>A0A518C087_9BACT</name>
<dbReference type="InterPro" id="IPR011335">
    <property type="entry name" value="Restrct_endonuc-II-like"/>
</dbReference>
<keyword evidence="5" id="KW-0540">Nuclease</keyword>
<keyword evidence="2" id="KW-0472">Membrane</keyword>
<reference evidence="5 6" key="1">
    <citation type="submission" date="2019-02" db="EMBL/GenBank/DDBJ databases">
        <title>Deep-cultivation of Planctomycetes and their phenomic and genomic characterization uncovers novel biology.</title>
        <authorList>
            <person name="Wiegand S."/>
            <person name="Jogler M."/>
            <person name="Boedeker C."/>
            <person name="Pinto D."/>
            <person name="Vollmers J."/>
            <person name="Rivas-Marin E."/>
            <person name="Kohn T."/>
            <person name="Peeters S.H."/>
            <person name="Heuer A."/>
            <person name="Rast P."/>
            <person name="Oberbeckmann S."/>
            <person name="Bunk B."/>
            <person name="Jeske O."/>
            <person name="Meyerdierks A."/>
            <person name="Storesund J.E."/>
            <person name="Kallscheuer N."/>
            <person name="Luecker S."/>
            <person name="Lage O.M."/>
            <person name="Pohl T."/>
            <person name="Merkel B.J."/>
            <person name="Hornburger P."/>
            <person name="Mueller R.-W."/>
            <person name="Bruemmer F."/>
            <person name="Labrenz M."/>
            <person name="Spormann A.M."/>
            <person name="Op den Camp H."/>
            <person name="Overmann J."/>
            <person name="Amann R."/>
            <person name="Jetten M.S.M."/>
            <person name="Mascher T."/>
            <person name="Medema M.H."/>
            <person name="Devos D.P."/>
            <person name="Kaster A.-K."/>
            <person name="Ovreas L."/>
            <person name="Rohde M."/>
            <person name="Galperin M.Y."/>
            <person name="Jogler C."/>
        </authorList>
    </citation>
    <scope>NUCLEOTIDE SEQUENCE [LARGE SCALE GENOMIC DNA]</scope>
    <source>
        <strain evidence="5 6">Pan265</strain>
    </source>
</reference>
<dbReference type="InterPro" id="IPR013498">
    <property type="entry name" value="Topo_IA_Znf"/>
</dbReference>